<dbReference type="RefSeq" id="WP_252622391.1">
    <property type="nucleotide sequence ID" value="NZ_CP099490.1"/>
</dbReference>
<name>A0ABY4YKY3_9MICO</name>
<dbReference type="EMBL" id="CP099490">
    <property type="protein sequence ID" value="USQ77354.1"/>
    <property type="molecule type" value="Genomic_DNA"/>
</dbReference>
<evidence type="ECO:0000313" key="1">
    <source>
        <dbReference type="EMBL" id="USQ77354.1"/>
    </source>
</evidence>
<keyword evidence="2" id="KW-1185">Reference proteome</keyword>
<organism evidence="1 2">
    <name type="scientific">Ornithinimicrobium cryptoxanthini</name>
    <dbReference type="NCBI Taxonomy" id="2934161"/>
    <lineage>
        <taxon>Bacteria</taxon>
        <taxon>Bacillati</taxon>
        <taxon>Actinomycetota</taxon>
        <taxon>Actinomycetes</taxon>
        <taxon>Micrococcales</taxon>
        <taxon>Ornithinimicrobiaceae</taxon>
        <taxon>Ornithinimicrobium</taxon>
    </lineage>
</organism>
<dbReference type="Gene3D" id="3.40.50.1820">
    <property type="entry name" value="alpha/beta hydrolase"/>
    <property type="match status" value="1"/>
</dbReference>
<sequence>MGHTTVGTENGTPIELYYEDHGYGHQRVTGLAFLTSLEPYLVARDDNPEGVPQAVFDQIEVAARADRFAWFTQFFTDFYSLDDTLGRRIGQEAVTSSWNVATSSAPVAAYAA</sequence>
<accession>A0ABY4YKY3</accession>
<gene>
    <name evidence="1" type="ORF">NF557_05425</name>
</gene>
<reference evidence="1" key="1">
    <citation type="submission" date="2022-06" db="EMBL/GenBank/DDBJ databases">
        <title>Ornithinimicrobium JY.X270.</title>
        <authorList>
            <person name="Huang Y."/>
        </authorList>
    </citation>
    <scope>NUCLEOTIDE SEQUENCE</scope>
    <source>
        <strain evidence="1">JY.X270</strain>
    </source>
</reference>
<dbReference type="Proteomes" id="UP001056535">
    <property type="component" value="Chromosome"/>
</dbReference>
<protein>
    <submittedName>
        <fullName evidence="1">Uncharacterized protein</fullName>
    </submittedName>
</protein>
<dbReference type="InterPro" id="IPR029058">
    <property type="entry name" value="AB_hydrolase_fold"/>
</dbReference>
<evidence type="ECO:0000313" key="2">
    <source>
        <dbReference type="Proteomes" id="UP001056535"/>
    </source>
</evidence>
<proteinExistence type="predicted"/>